<keyword evidence="2" id="KW-1185">Reference proteome</keyword>
<protein>
    <submittedName>
        <fullName evidence="1">Uncharacterized protein</fullName>
    </submittedName>
</protein>
<proteinExistence type="predicted"/>
<sequence>MAVEFGKWQEIKRNPIVPFTIKKGVFIKGWWSADKEGKSVITNASLEDTVYFHIEIMGALIQDGDKLSLQLYEYDTFIWVDSFNLDDKIENPKECIIKNGKALLEVFLKPDWNKYIEEDTGYEIELYWEVKYNKRDITINLPDKSENYLNVKNERNIFIKPVMEENGYSYGVPEMYAYDGSPLLFTTIDEISYLDNSVIDEKNPLTTTEDKLKFLDELTKIKPSNKQNNNINTYVNDFMIVGTTVALEEKSKLISEKMAIAKLEKGFLVTNKGNIIQGNIKTLKEYKELLNNKLVTFKRVRNKGFFMKGETTKGINQLEAMRGKLTIPKNLYFVKNAASLYFNFSSLVDLAGGGNDVNAFARDVVTFSKSFERLGKATFRAIGIVALHLTLMKKTLDIVFSPMEEFMEEGRQLDKKKLDKSKYEGVMEFTKELHRSTFLVKGYKTAEISYNTLEGLFNGKIKKIEELEGGHNEVTIFYKKVEEGILIDCFFINL</sequence>
<dbReference type="KEGG" id="capn:CBG49_14620"/>
<name>A0A1Z4BSI6_9FLAO</name>
<dbReference type="EMBL" id="CP022022">
    <property type="protein sequence ID" value="ASF44228.1"/>
    <property type="molecule type" value="Genomic_DNA"/>
</dbReference>
<organism evidence="1 2">
    <name type="scientific">Capnocytophaga endodontalis</name>
    <dbReference type="NCBI Taxonomy" id="2708117"/>
    <lineage>
        <taxon>Bacteria</taxon>
        <taxon>Pseudomonadati</taxon>
        <taxon>Bacteroidota</taxon>
        <taxon>Flavobacteriia</taxon>
        <taxon>Flavobacteriales</taxon>
        <taxon>Flavobacteriaceae</taxon>
        <taxon>Capnocytophaga</taxon>
    </lineage>
</organism>
<evidence type="ECO:0000313" key="2">
    <source>
        <dbReference type="Proteomes" id="UP000197007"/>
    </source>
</evidence>
<dbReference type="Proteomes" id="UP000197007">
    <property type="component" value="Chromosome"/>
</dbReference>
<gene>
    <name evidence="1" type="ORF">CBG49_14620</name>
</gene>
<evidence type="ECO:0000313" key="1">
    <source>
        <dbReference type="EMBL" id="ASF44228.1"/>
    </source>
</evidence>
<accession>A0A1Z4BSI6</accession>
<dbReference type="AlphaFoldDB" id="A0A1Z4BSI6"/>
<dbReference type="RefSeq" id="WP_088595062.1">
    <property type="nucleotide sequence ID" value="NZ_CP022022.1"/>
</dbReference>
<reference evidence="2" key="1">
    <citation type="submission" date="2017-06" db="EMBL/GenBank/DDBJ databases">
        <title>Complete genome sequence of Capnocytophaga sp. KCOM 1579 (=ChDC OS43) isolated from a human refractory periapical abscess lesion.</title>
        <authorList>
            <person name="Kook J.-K."/>
            <person name="Park S.-N."/>
            <person name="Lim Y.K."/>
            <person name="Roh H."/>
        </authorList>
    </citation>
    <scope>NUCLEOTIDE SEQUENCE [LARGE SCALE GENOMIC DNA]</scope>
    <source>
        <strain evidence="2">ChDC OS43</strain>
    </source>
</reference>